<evidence type="ECO:0008006" key="3">
    <source>
        <dbReference type="Google" id="ProtNLM"/>
    </source>
</evidence>
<protein>
    <recommendedName>
        <fullName evidence="3">Secreted protein</fullName>
    </recommendedName>
</protein>
<name>A0ABY6Y3Y3_9BURK</name>
<proteinExistence type="predicted"/>
<accession>A0ABY6Y3Y3</accession>
<dbReference type="EMBL" id="CABVQG010000043">
    <property type="protein sequence ID" value="VWD32245.1"/>
    <property type="molecule type" value="Genomic_DNA"/>
</dbReference>
<comment type="caution">
    <text evidence="1">The sequence shown here is derived from an EMBL/GenBank/DDBJ whole genome shotgun (WGS) entry which is preliminary data.</text>
</comment>
<evidence type="ECO:0000313" key="2">
    <source>
        <dbReference type="Proteomes" id="UP000494120"/>
    </source>
</evidence>
<dbReference type="Proteomes" id="UP000494120">
    <property type="component" value="Unassembled WGS sequence"/>
</dbReference>
<sequence length="104" mass="11248">MRKRLDQPNALQQPGLTVWMLALPPTIASFTWGGIRTCDWPCTTARLNHQGTAIVRHAASNQPAHADDRITLQKLPAWKCGSLSASTSAFTLPNVVSGLCLIPS</sequence>
<organism evidence="1 2">
    <name type="scientific">Burkholderia aenigmatica</name>
    <dbReference type="NCBI Taxonomy" id="2015348"/>
    <lineage>
        <taxon>Bacteria</taxon>
        <taxon>Pseudomonadati</taxon>
        <taxon>Pseudomonadota</taxon>
        <taxon>Betaproteobacteria</taxon>
        <taxon>Burkholderiales</taxon>
        <taxon>Burkholderiaceae</taxon>
        <taxon>Burkholderia</taxon>
        <taxon>Burkholderia cepacia complex</taxon>
    </lineage>
</organism>
<reference evidence="1 2" key="1">
    <citation type="submission" date="2019-09" db="EMBL/GenBank/DDBJ databases">
        <authorList>
            <person name="Depoorter E."/>
        </authorList>
    </citation>
    <scope>NUCLEOTIDE SEQUENCE [LARGE SCALE GENOMIC DNA]</scope>
    <source>
        <strain evidence="1 2">R-17378</strain>
    </source>
</reference>
<gene>
    <name evidence="1" type="ORF">BLA17378_07413</name>
</gene>
<keyword evidence="2" id="KW-1185">Reference proteome</keyword>
<evidence type="ECO:0000313" key="1">
    <source>
        <dbReference type="EMBL" id="VWD32245.1"/>
    </source>
</evidence>